<sequence length="74" mass="8348">MQLTALEKKSIIHSFTQAYDTFLLHKAHRLEVSVKGPAAFESLIKHPSSSCSASLLRRRKLHILEIVSFTSMLP</sequence>
<organism evidence="1 2">
    <name type="scientific">Clavelina lepadiformis</name>
    <name type="common">Light-bulb sea squirt</name>
    <name type="synonym">Ascidia lepadiformis</name>
    <dbReference type="NCBI Taxonomy" id="159417"/>
    <lineage>
        <taxon>Eukaryota</taxon>
        <taxon>Metazoa</taxon>
        <taxon>Chordata</taxon>
        <taxon>Tunicata</taxon>
        <taxon>Ascidiacea</taxon>
        <taxon>Aplousobranchia</taxon>
        <taxon>Clavelinidae</taxon>
        <taxon>Clavelina</taxon>
    </lineage>
</organism>
<keyword evidence="2" id="KW-1185">Reference proteome</keyword>
<accession>A0ABP0GKV6</accession>
<reference evidence="1 2" key="1">
    <citation type="submission" date="2024-02" db="EMBL/GenBank/DDBJ databases">
        <authorList>
            <person name="Daric V."/>
            <person name="Darras S."/>
        </authorList>
    </citation>
    <scope>NUCLEOTIDE SEQUENCE [LARGE SCALE GENOMIC DNA]</scope>
</reference>
<gene>
    <name evidence="1" type="ORF">CVLEPA_LOCUS25662</name>
</gene>
<proteinExistence type="predicted"/>
<name>A0ABP0GKV6_CLALP</name>
<dbReference type="Proteomes" id="UP001642483">
    <property type="component" value="Unassembled WGS sequence"/>
</dbReference>
<comment type="caution">
    <text evidence="1">The sequence shown here is derived from an EMBL/GenBank/DDBJ whole genome shotgun (WGS) entry which is preliminary data.</text>
</comment>
<evidence type="ECO:0000313" key="2">
    <source>
        <dbReference type="Proteomes" id="UP001642483"/>
    </source>
</evidence>
<protein>
    <submittedName>
        <fullName evidence="1">Uncharacterized protein</fullName>
    </submittedName>
</protein>
<dbReference type="EMBL" id="CAWYQH010000130">
    <property type="protein sequence ID" value="CAK8692390.1"/>
    <property type="molecule type" value="Genomic_DNA"/>
</dbReference>
<evidence type="ECO:0000313" key="1">
    <source>
        <dbReference type="EMBL" id="CAK8692390.1"/>
    </source>
</evidence>